<dbReference type="SUPFAM" id="SSF51905">
    <property type="entry name" value="FAD/NAD(P)-binding domain"/>
    <property type="match status" value="1"/>
</dbReference>
<keyword evidence="3" id="KW-0274">FAD</keyword>
<keyword evidence="4" id="KW-0560">Oxidoreductase</keyword>
<evidence type="ECO:0000313" key="8">
    <source>
        <dbReference type="EMBL" id="KZS86480.1"/>
    </source>
</evidence>
<dbReference type="InterPro" id="IPR050493">
    <property type="entry name" value="FAD-dep_Monooxygenase_BioMet"/>
</dbReference>
<feature type="compositionally biased region" description="Gly residues" evidence="6">
    <location>
        <begin position="455"/>
        <end position="470"/>
    </location>
</feature>
<evidence type="ECO:0000256" key="6">
    <source>
        <dbReference type="SAM" id="MobiDB-lite"/>
    </source>
</evidence>
<dbReference type="InterPro" id="IPR036188">
    <property type="entry name" value="FAD/NAD-bd_sf"/>
</dbReference>
<keyword evidence="9" id="KW-1185">Reference proteome</keyword>
<dbReference type="GO" id="GO:0004497">
    <property type="term" value="F:monooxygenase activity"/>
    <property type="evidence" value="ECO:0007669"/>
    <property type="project" value="UniProtKB-KW"/>
</dbReference>
<sequence>MPSSPQSASAYPPAPLPLHIIIIGCGLGGLAAAHTLASSGHKVTILEAAEKIGEVGAGIQVTPNVVRLLLRWGLGSELERVAVEPEAVVFRRYENGEIVGRTKWGENMRKEFGVPYYHIHRADYHTMLSHLALSHPHVTLRLSSLVTSHTPHPTTPSITLSSGEVLSADLIIGADGIKSLTRNIVVGRKDQASPTGDAAYRATISAEKMMEDEELRGLIERPEMTAWMGPRRHIMGYCIRGRREYNLVMLHPARDAVFAPSTLPSNNSNPNSSSDSSKETGDSFKNKAEQRKAEKAREESWTAKGSVEEMRAEFADFEPRIKKMLSFIPSTLVWKLFDRAPLPNWIHPTSPIVLIGDACHPMLPYRAQGAAMAIEDAAVLGVLLSRISSKAQLRPLLQAYFELRVGRTSETQKSSRLNQWIFHLEDGEEQRERDRQMRQAMEDDEAEELELSKSGGSGGEGGGRGKGGNEGNMNQWADKRKNGEQFGYDAEEVGKRWWREHGGALARL</sequence>
<dbReference type="InterPro" id="IPR002938">
    <property type="entry name" value="FAD-bd"/>
</dbReference>
<name>A0A164M8X6_9AGAM</name>
<keyword evidence="2" id="KW-0285">Flavoprotein</keyword>
<evidence type="ECO:0000256" key="5">
    <source>
        <dbReference type="ARBA" id="ARBA00023033"/>
    </source>
</evidence>
<gene>
    <name evidence="8" type="ORF">SISNIDRAFT_461667</name>
</gene>
<evidence type="ECO:0000256" key="4">
    <source>
        <dbReference type="ARBA" id="ARBA00023002"/>
    </source>
</evidence>
<dbReference type="Proteomes" id="UP000076722">
    <property type="component" value="Unassembled WGS sequence"/>
</dbReference>
<feature type="compositionally biased region" description="Low complexity" evidence="6">
    <location>
        <begin position="260"/>
        <end position="275"/>
    </location>
</feature>
<keyword evidence="5" id="KW-0503">Monooxygenase</keyword>
<feature type="compositionally biased region" description="Basic and acidic residues" evidence="6">
    <location>
        <begin position="276"/>
        <end position="302"/>
    </location>
</feature>
<accession>A0A164M8X6</accession>
<dbReference type="PRINTS" id="PR00420">
    <property type="entry name" value="RNGMNOXGNASE"/>
</dbReference>
<evidence type="ECO:0000256" key="1">
    <source>
        <dbReference type="ARBA" id="ARBA00007992"/>
    </source>
</evidence>
<evidence type="ECO:0000313" key="9">
    <source>
        <dbReference type="Proteomes" id="UP000076722"/>
    </source>
</evidence>
<dbReference type="Pfam" id="PF01494">
    <property type="entry name" value="FAD_binding_3"/>
    <property type="match status" value="2"/>
</dbReference>
<dbReference type="OrthoDB" id="9993796at2759"/>
<evidence type="ECO:0000256" key="3">
    <source>
        <dbReference type="ARBA" id="ARBA00022827"/>
    </source>
</evidence>
<evidence type="ECO:0000256" key="2">
    <source>
        <dbReference type="ARBA" id="ARBA00022630"/>
    </source>
</evidence>
<protein>
    <submittedName>
        <fullName evidence="8">FAD/NAD(P)-binding domain-containing protein</fullName>
    </submittedName>
</protein>
<feature type="region of interest" description="Disordered" evidence="6">
    <location>
        <begin position="428"/>
        <end position="485"/>
    </location>
</feature>
<feature type="domain" description="FAD-binding" evidence="7">
    <location>
        <begin position="20"/>
        <end position="184"/>
    </location>
</feature>
<dbReference type="STRING" id="1314777.A0A164M8X6"/>
<dbReference type="PANTHER" id="PTHR13789">
    <property type="entry name" value="MONOOXYGENASE"/>
    <property type="match status" value="1"/>
</dbReference>
<dbReference type="PANTHER" id="PTHR13789:SF147">
    <property type="entry name" value="PUTATIVE (AFU_ORTHOLOGUE AFUA_2G01950)-RELATED"/>
    <property type="match status" value="1"/>
</dbReference>
<reference evidence="8 9" key="1">
    <citation type="journal article" date="2016" name="Mol. Biol. Evol.">
        <title>Comparative Genomics of Early-Diverging Mushroom-Forming Fungi Provides Insights into the Origins of Lignocellulose Decay Capabilities.</title>
        <authorList>
            <person name="Nagy L.G."/>
            <person name="Riley R."/>
            <person name="Tritt A."/>
            <person name="Adam C."/>
            <person name="Daum C."/>
            <person name="Floudas D."/>
            <person name="Sun H."/>
            <person name="Yadav J.S."/>
            <person name="Pangilinan J."/>
            <person name="Larsson K.H."/>
            <person name="Matsuura K."/>
            <person name="Barry K."/>
            <person name="Labutti K."/>
            <person name="Kuo R."/>
            <person name="Ohm R.A."/>
            <person name="Bhattacharya S.S."/>
            <person name="Shirouzu T."/>
            <person name="Yoshinaga Y."/>
            <person name="Martin F.M."/>
            <person name="Grigoriev I.V."/>
            <person name="Hibbett D.S."/>
        </authorList>
    </citation>
    <scope>NUCLEOTIDE SEQUENCE [LARGE SCALE GENOMIC DNA]</scope>
    <source>
        <strain evidence="8 9">HHB9708</strain>
    </source>
</reference>
<dbReference type="Gene3D" id="3.50.50.60">
    <property type="entry name" value="FAD/NAD(P)-binding domain"/>
    <property type="match status" value="2"/>
</dbReference>
<dbReference type="AlphaFoldDB" id="A0A164M8X6"/>
<comment type="similarity">
    <text evidence="1">Belongs to the paxM FAD-dependent monooxygenase family.</text>
</comment>
<dbReference type="EMBL" id="KV419495">
    <property type="protein sequence ID" value="KZS86480.1"/>
    <property type="molecule type" value="Genomic_DNA"/>
</dbReference>
<organism evidence="8 9">
    <name type="scientific">Sistotremastrum niveocremeum HHB9708</name>
    <dbReference type="NCBI Taxonomy" id="1314777"/>
    <lineage>
        <taxon>Eukaryota</taxon>
        <taxon>Fungi</taxon>
        <taxon>Dikarya</taxon>
        <taxon>Basidiomycota</taxon>
        <taxon>Agaricomycotina</taxon>
        <taxon>Agaricomycetes</taxon>
        <taxon>Sistotremastrales</taxon>
        <taxon>Sistotremastraceae</taxon>
        <taxon>Sertulicium</taxon>
        <taxon>Sertulicium niveocremeum</taxon>
    </lineage>
</organism>
<evidence type="ECO:0000259" key="7">
    <source>
        <dbReference type="Pfam" id="PF01494"/>
    </source>
</evidence>
<proteinExistence type="inferred from homology"/>
<feature type="region of interest" description="Disordered" evidence="6">
    <location>
        <begin position="260"/>
        <end position="302"/>
    </location>
</feature>
<feature type="domain" description="FAD-binding" evidence="7">
    <location>
        <begin position="352"/>
        <end position="402"/>
    </location>
</feature>
<dbReference type="SUPFAM" id="SSF54373">
    <property type="entry name" value="FAD-linked reductases, C-terminal domain"/>
    <property type="match status" value="2"/>
</dbReference>
<feature type="compositionally biased region" description="Basic and acidic residues" evidence="6">
    <location>
        <begin position="430"/>
        <end position="441"/>
    </location>
</feature>
<dbReference type="GO" id="GO:0071949">
    <property type="term" value="F:FAD binding"/>
    <property type="evidence" value="ECO:0007669"/>
    <property type="project" value="InterPro"/>
</dbReference>